<reference evidence="2 3" key="1">
    <citation type="journal article" date="2021" name="Elife">
        <title>Chloroplast acquisition without the gene transfer in kleptoplastic sea slugs, Plakobranchus ocellatus.</title>
        <authorList>
            <person name="Maeda T."/>
            <person name="Takahashi S."/>
            <person name="Yoshida T."/>
            <person name="Shimamura S."/>
            <person name="Takaki Y."/>
            <person name="Nagai Y."/>
            <person name="Toyoda A."/>
            <person name="Suzuki Y."/>
            <person name="Arimoto A."/>
            <person name="Ishii H."/>
            <person name="Satoh N."/>
            <person name="Nishiyama T."/>
            <person name="Hasebe M."/>
            <person name="Maruyama T."/>
            <person name="Minagawa J."/>
            <person name="Obokata J."/>
            <person name="Shigenobu S."/>
        </authorList>
    </citation>
    <scope>NUCLEOTIDE SEQUENCE [LARGE SCALE GENOMIC DNA]</scope>
</reference>
<dbReference type="Proteomes" id="UP000762676">
    <property type="component" value="Unassembled WGS sequence"/>
</dbReference>
<comment type="caution">
    <text evidence="2">The sequence shown here is derived from an EMBL/GenBank/DDBJ whole genome shotgun (WGS) entry which is preliminary data.</text>
</comment>
<dbReference type="AlphaFoldDB" id="A0AAV4IN44"/>
<feature type="compositionally biased region" description="Low complexity" evidence="1">
    <location>
        <begin position="460"/>
        <end position="478"/>
    </location>
</feature>
<dbReference type="InterPro" id="IPR009003">
    <property type="entry name" value="Peptidase_S1_PA"/>
</dbReference>
<evidence type="ECO:0000256" key="1">
    <source>
        <dbReference type="SAM" id="MobiDB-lite"/>
    </source>
</evidence>
<feature type="compositionally biased region" description="Polar residues" evidence="1">
    <location>
        <begin position="66"/>
        <end position="77"/>
    </location>
</feature>
<dbReference type="EMBL" id="BMAT01002659">
    <property type="protein sequence ID" value="GFS11124.1"/>
    <property type="molecule type" value="Genomic_DNA"/>
</dbReference>
<feature type="compositionally biased region" description="Basic and acidic residues" evidence="1">
    <location>
        <begin position="46"/>
        <end position="65"/>
    </location>
</feature>
<proteinExistence type="predicted"/>
<feature type="region of interest" description="Disordered" evidence="1">
    <location>
        <begin position="1"/>
        <end position="95"/>
    </location>
</feature>
<feature type="region of interest" description="Disordered" evidence="1">
    <location>
        <begin position="238"/>
        <end position="302"/>
    </location>
</feature>
<organism evidence="2 3">
    <name type="scientific">Elysia marginata</name>
    <dbReference type="NCBI Taxonomy" id="1093978"/>
    <lineage>
        <taxon>Eukaryota</taxon>
        <taxon>Metazoa</taxon>
        <taxon>Spiralia</taxon>
        <taxon>Lophotrochozoa</taxon>
        <taxon>Mollusca</taxon>
        <taxon>Gastropoda</taxon>
        <taxon>Heterobranchia</taxon>
        <taxon>Euthyneura</taxon>
        <taxon>Panpulmonata</taxon>
        <taxon>Sacoglossa</taxon>
        <taxon>Placobranchoidea</taxon>
        <taxon>Plakobranchidae</taxon>
        <taxon>Elysia</taxon>
    </lineage>
</organism>
<keyword evidence="3" id="KW-1185">Reference proteome</keyword>
<feature type="region of interest" description="Disordered" evidence="1">
    <location>
        <begin position="443"/>
        <end position="478"/>
    </location>
</feature>
<dbReference type="SUPFAM" id="SSF50494">
    <property type="entry name" value="Trypsin-like serine proteases"/>
    <property type="match status" value="1"/>
</dbReference>
<name>A0AAV4IN44_9GAST</name>
<accession>A0AAV4IN44</accession>
<evidence type="ECO:0008006" key="4">
    <source>
        <dbReference type="Google" id="ProtNLM"/>
    </source>
</evidence>
<gene>
    <name evidence="2" type="ORF">ElyMa_001339600</name>
</gene>
<sequence>MDKDASKVSDPPPFEENQAEFPPLPKRKQRPQILAVKTTSPKMRGKTKESKLLDCDGSIKNKTLQEDSSGINQASTPTKRKIGATKRPKENCTERGNNALLDADASSDLSSRLQAESSVKRSKLMCYRDPPMLKSLDSETFNFLSASESFLSDGEQSTPTISPSTSTPAYENNNLGSLTDFIQQYSGTSLNSLPIDYDSPSHEVCSVKPNSNAISPLALPSSSSAVSVRAEPSLVTTSQGQCDKSCSSNLVPNPDLNKTPTGISKATSKSQTVLPLKSSTPTFNPLNSSKDLSGNLSTSVNDKRRDSQSHICDCADDHYLSTPVVGLFEAGHLMDIKNRTCSKNPGHHAFHLPSGLKVKDLPPDIQHEDSVTFFNCLSQLVVRISVERTSDKRPPDDPYRNYIGTTARRNGSGFIGHVDERIMKIKCRRDGCCGTDDPDARFNSSSSLEDIQSPPPVDRSLSNISTASSSSSNSSNDSSGSHYFYGGVYINTNKHVIFDKSEADFAHVHFFYNTPDKKGVIHGHVASIIGVSPNQDRVTLHVMSHDRNLFNLVNLHLKNASSSYKQMVQSTHMSQQFHAYGKEHSWAVIISHPHGMAKHITCGRVRSETVEPNCVVKYYDAATCPGSSGGLVTTPSLLHLQWPGAVHSCSDATTGLNVTFDSRFPDLNSKLISRFNKPLLGRKDSLPDNIFSL</sequence>
<feature type="compositionally biased region" description="Polar residues" evidence="1">
    <location>
        <begin position="238"/>
        <end position="300"/>
    </location>
</feature>
<evidence type="ECO:0000313" key="2">
    <source>
        <dbReference type="EMBL" id="GFS11124.1"/>
    </source>
</evidence>
<protein>
    <recommendedName>
        <fullName evidence="4">Peptidase S1 domain-containing protein</fullName>
    </recommendedName>
</protein>
<evidence type="ECO:0000313" key="3">
    <source>
        <dbReference type="Proteomes" id="UP000762676"/>
    </source>
</evidence>